<evidence type="ECO:0000256" key="1">
    <source>
        <dbReference type="ARBA" id="ARBA00009437"/>
    </source>
</evidence>
<dbReference type="AlphaFoldDB" id="A0A7X0BV19"/>
<dbReference type="GO" id="GO:0003677">
    <property type="term" value="F:DNA binding"/>
    <property type="evidence" value="ECO:0007669"/>
    <property type="project" value="UniProtKB-KW"/>
</dbReference>
<accession>A0A7X0BV19</accession>
<reference evidence="6 7" key="1">
    <citation type="submission" date="2020-08" db="EMBL/GenBank/DDBJ databases">
        <title>Functional genomics of gut bacteria from endangered species of beetles.</title>
        <authorList>
            <person name="Carlos-Shanley C."/>
        </authorList>
    </citation>
    <scope>NUCLEOTIDE SEQUENCE [LARGE SCALE GENOMIC DNA]</scope>
    <source>
        <strain evidence="6 7">S00202</strain>
    </source>
</reference>
<dbReference type="SUPFAM" id="SSF46785">
    <property type="entry name" value="Winged helix' DNA-binding domain"/>
    <property type="match status" value="1"/>
</dbReference>
<sequence>MSDLRQLRHFVALAEHGHFARAAEAVHLSQPAFSRSIQGLEGSLGCVLVDRHSRGISLTAHGRLVLEHAQRLLAGSRALTNAVSQLGNLASGELHLGAGPFPAARLVPRVLGRFAELHPAVHLRLLIDNWQQLRERLLQGQLEIFVADVRELRGDPLLSVNPLPSYPGVLFCSPQHPLLDCHPLRLPDVLAYPLASTQLPAEISHALRAVSGREALSIECDNFMVLKELVSQSHVLSIAPWDVVAHDVSAGRLATLRLEGARMAQGSAYGIVTLAGHSLSPGAAELHRLLLNQQDESDLPIMPD</sequence>
<dbReference type="Proteomes" id="UP000557193">
    <property type="component" value="Unassembled WGS sequence"/>
</dbReference>
<comment type="similarity">
    <text evidence="1">Belongs to the LysR transcriptional regulatory family.</text>
</comment>
<proteinExistence type="inferred from homology"/>
<evidence type="ECO:0000313" key="6">
    <source>
        <dbReference type="EMBL" id="MBB6341996.1"/>
    </source>
</evidence>
<dbReference type="FunFam" id="1.10.10.10:FF:000001">
    <property type="entry name" value="LysR family transcriptional regulator"/>
    <property type="match status" value="1"/>
</dbReference>
<dbReference type="PROSITE" id="PS50931">
    <property type="entry name" value="HTH_LYSR"/>
    <property type="match status" value="1"/>
</dbReference>
<evidence type="ECO:0000256" key="2">
    <source>
        <dbReference type="ARBA" id="ARBA00023015"/>
    </source>
</evidence>
<dbReference type="SUPFAM" id="SSF53850">
    <property type="entry name" value="Periplasmic binding protein-like II"/>
    <property type="match status" value="1"/>
</dbReference>
<organism evidence="6 7">
    <name type="scientific">Pseudomonas fluvialis</name>
    <dbReference type="NCBI Taxonomy" id="1793966"/>
    <lineage>
        <taxon>Bacteria</taxon>
        <taxon>Pseudomonadati</taxon>
        <taxon>Pseudomonadota</taxon>
        <taxon>Gammaproteobacteria</taxon>
        <taxon>Pseudomonadales</taxon>
        <taxon>Pseudomonadaceae</taxon>
        <taxon>Pseudomonas</taxon>
    </lineage>
</organism>
<dbReference type="InterPro" id="IPR036390">
    <property type="entry name" value="WH_DNA-bd_sf"/>
</dbReference>
<evidence type="ECO:0000259" key="5">
    <source>
        <dbReference type="PROSITE" id="PS50931"/>
    </source>
</evidence>
<dbReference type="Gene3D" id="1.10.10.10">
    <property type="entry name" value="Winged helix-like DNA-binding domain superfamily/Winged helix DNA-binding domain"/>
    <property type="match status" value="1"/>
</dbReference>
<dbReference type="InterPro" id="IPR036388">
    <property type="entry name" value="WH-like_DNA-bd_sf"/>
</dbReference>
<evidence type="ECO:0000256" key="3">
    <source>
        <dbReference type="ARBA" id="ARBA00023125"/>
    </source>
</evidence>
<dbReference type="InterPro" id="IPR005119">
    <property type="entry name" value="LysR_subst-bd"/>
</dbReference>
<dbReference type="Pfam" id="PF00126">
    <property type="entry name" value="HTH_1"/>
    <property type="match status" value="1"/>
</dbReference>
<dbReference type="PRINTS" id="PR00039">
    <property type="entry name" value="HTHLYSR"/>
</dbReference>
<dbReference type="InterPro" id="IPR000847">
    <property type="entry name" value="LysR_HTH_N"/>
</dbReference>
<dbReference type="Gene3D" id="3.40.190.10">
    <property type="entry name" value="Periplasmic binding protein-like II"/>
    <property type="match status" value="2"/>
</dbReference>
<dbReference type="RefSeq" id="WP_184683165.1">
    <property type="nucleotide sequence ID" value="NZ_JACHLL010000003.1"/>
</dbReference>
<dbReference type="InterPro" id="IPR050950">
    <property type="entry name" value="HTH-type_LysR_regulators"/>
</dbReference>
<name>A0A7X0BV19_9PSED</name>
<evidence type="ECO:0000256" key="4">
    <source>
        <dbReference type="ARBA" id="ARBA00023163"/>
    </source>
</evidence>
<dbReference type="PANTHER" id="PTHR30419">
    <property type="entry name" value="HTH-TYPE TRANSCRIPTIONAL REGULATOR YBHD"/>
    <property type="match status" value="1"/>
</dbReference>
<keyword evidence="4" id="KW-0804">Transcription</keyword>
<gene>
    <name evidence="6" type="ORF">HNP49_002164</name>
</gene>
<comment type="caution">
    <text evidence="6">The sequence shown here is derived from an EMBL/GenBank/DDBJ whole genome shotgun (WGS) entry which is preliminary data.</text>
</comment>
<keyword evidence="3 6" id="KW-0238">DNA-binding</keyword>
<dbReference type="GO" id="GO:0005829">
    <property type="term" value="C:cytosol"/>
    <property type="evidence" value="ECO:0007669"/>
    <property type="project" value="TreeGrafter"/>
</dbReference>
<dbReference type="EMBL" id="JACHLL010000003">
    <property type="protein sequence ID" value="MBB6341996.1"/>
    <property type="molecule type" value="Genomic_DNA"/>
</dbReference>
<evidence type="ECO:0000313" key="7">
    <source>
        <dbReference type="Proteomes" id="UP000557193"/>
    </source>
</evidence>
<dbReference type="PANTHER" id="PTHR30419:SF30">
    <property type="entry name" value="LYSR FAMILY TRANSCRIPTIONAL REGULATOR"/>
    <property type="match status" value="1"/>
</dbReference>
<feature type="domain" description="HTH lysR-type" evidence="5">
    <location>
        <begin position="1"/>
        <end position="59"/>
    </location>
</feature>
<keyword evidence="2" id="KW-0805">Transcription regulation</keyword>
<protein>
    <submittedName>
        <fullName evidence="6">DNA-binding transcriptional LysR family regulator</fullName>
    </submittedName>
</protein>
<keyword evidence="7" id="KW-1185">Reference proteome</keyword>
<dbReference type="GO" id="GO:0003700">
    <property type="term" value="F:DNA-binding transcription factor activity"/>
    <property type="evidence" value="ECO:0007669"/>
    <property type="project" value="InterPro"/>
</dbReference>
<dbReference type="Pfam" id="PF03466">
    <property type="entry name" value="LysR_substrate"/>
    <property type="match status" value="1"/>
</dbReference>